<keyword evidence="1" id="KW-0732">Signal</keyword>
<comment type="caution">
    <text evidence="2">The sequence shown here is derived from an EMBL/GenBank/DDBJ whole genome shotgun (WGS) entry which is preliminary data.</text>
</comment>
<dbReference type="EMBL" id="JACJII010000001">
    <property type="protein sequence ID" value="MBA9002282.1"/>
    <property type="molecule type" value="Genomic_DNA"/>
</dbReference>
<evidence type="ECO:0000313" key="2">
    <source>
        <dbReference type="EMBL" id="MBA9002282.1"/>
    </source>
</evidence>
<dbReference type="Proteomes" id="UP000539313">
    <property type="component" value="Unassembled WGS sequence"/>
</dbReference>
<sequence length="461" mass="49935">MLRARPLTLSLAALTAAGLTLGTLPAAAYADDPGTVTANETLLTTKFTEFEVTPTELDAADGLVTYRGRIVYVDAEGVEHPLAGATIYTPAHILPVLSVVTDADGRFAGSYYLHGSNWFRVRYLRPADAPYASAGSPAVSVYVTGTQNVPTRMTFEMTPTGKVFAQDPVTMSGRLEWQRNTGEWLPLPSQYVTVRCGNGGDSIAAFRTKLDGAFGGSLPIKARCATYRAQFYNTGTGALRTAYAHPPAIPDVYVRTRYADVRWPATVTRGGSMSVPGRVLGNEFDGSSRVASTSVILEYSTDGRTWKKVDDAELDGDSAFRLSAPAPGPGRWRIRAGEMPYYYVSPGESLSPHVPMRERTRFTEVNASPEPVRKGGTITFKARLQRTTATGWTALPWKKVTVQFRAHGTTTWRNMATATTGKLGYVTKTFTAAKDGTWRVVYGGETAYLAVTGSGDYVDVR</sequence>
<feature type="chain" id="PRO_5030757815" evidence="1">
    <location>
        <begin position="31"/>
        <end position="461"/>
    </location>
</feature>
<reference evidence="2 3" key="1">
    <citation type="submission" date="2020-08" db="EMBL/GenBank/DDBJ databases">
        <title>Sequencing the genomes of 1000 actinobacteria strains.</title>
        <authorList>
            <person name="Klenk H.-P."/>
        </authorList>
    </citation>
    <scope>NUCLEOTIDE SEQUENCE [LARGE SCALE GENOMIC DNA]</scope>
    <source>
        <strain evidence="2 3">DSM 45823</strain>
    </source>
</reference>
<keyword evidence="3" id="KW-1185">Reference proteome</keyword>
<protein>
    <submittedName>
        <fullName evidence="2">Uncharacterized protein</fullName>
    </submittedName>
</protein>
<evidence type="ECO:0000256" key="1">
    <source>
        <dbReference type="SAM" id="SignalP"/>
    </source>
</evidence>
<evidence type="ECO:0000313" key="3">
    <source>
        <dbReference type="Proteomes" id="UP000539313"/>
    </source>
</evidence>
<gene>
    <name evidence="2" type="ORF">HNR21_001164</name>
</gene>
<proteinExistence type="predicted"/>
<feature type="signal peptide" evidence="1">
    <location>
        <begin position="1"/>
        <end position="30"/>
    </location>
</feature>
<name>A0A7W3R738_9ACTN</name>
<organism evidence="2 3">
    <name type="scientific">Thermomonospora cellulosilytica</name>
    <dbReference type="NCBI Taxonomy" id="1411118"/>
    <lineage>
        <taxon>Bacteria</taxon>
        <taxon>Bacillati</taxon>
        <taxon>Actinomycetota</taxon>
        <taxon>Actinomycetes</taxon>
        <taxon>Streptosporangiales</taxon>
        <taxon>Thermomonosporaceae</taxon>
        <taxon>Thermomonospora</taxon>
    </lineage>
</organism>
<accession>A0A7W3R738</accession>
<dbReference type="AlphaFoldDB" id="A0A7W3R738"/>
<dbReference type="RefSeq" id="WP_182704362.1">
    <property type="nucleotide sequence ID" value="NZ_JACJII010000001.1"/>
</dbReference>